<protein>
    <recommendedName>
        <fullName evidence="2">Enoyl reductase (ER) domain-containing protein</fullName>
    </recommendedName>
</protein>
<keyword evidence="1" id="KW-0521">NADP</keyword>
<name>A0A0L0HTS8_SPIPD</name>
<dbReference type="SMART" id="SM00829">
    <property type="entry name" value="PKS_ER"/>
    <property type="match status" value="1"/>
</dbReference>
<dbReference type="STRING" id="645134.A0A0L0HTS8"/>
<dbReference type="eggNOG" id="KOG1198">
    <property type="taxonomic scope" value="Eukaryota"/>
</dbReference>
<dbReference type="Proteomes" id="UP000053201">
    <property type="component" value="Unassembled WGS sequence"/>
</dbReference>
<organism evidence="3 4">
    <name type="scientific">Spizellomyces punctatus (strain DAOM BR117)</name>
    <dbReference type="NCBI Taxonomy" id="645134"/>
    <lineage>
        <taxon>Eukaryota</taxon>
        <taxon>Fungi</taxon>
        <taxon>Fungi incertae sedis</taxon>
        <taxon>Chytridiomycota</taxon>
        <taxon>Chytridiomycota incertae sedis</taxon>
        <taxon>Chytridiomycetes</taxon>
        <taxon>Spizellomycetales</taxon>
        <taxon>Spizellomycetaceae</taxon>
        <taxon>Spizellomyces</taxon>
    </lineage>
</organism>
<dbReference type="GeneID" id="27683763"/>
<dbReference type="PANTHER" id="PTHR44154">
    <property type="entry name" value="QUINONE OXIDOREDUCTASE"/>
    <property type="match status" value="1"/>
</dbReference>
<dbReference type="InterPro" id="IPR013154">
    <property type="entry name" value="ADH-like_N"/>
</dbReference>
<dbReference type="GO" id="GO:0016491">
    <property type="term" value="F:oxidoreductase activity"/>
    <property type="evidence" value="ECO:0007669"/>
    <property type="project" value="InterPro"/>
</dbReference>
<accession>A0A0L0HTS8</accession>
<dbReference type="InterPro" id="IPR011032">
    <property type="entry name" value="GroES-like_sf"/>
</dbReference>
<dbReference type="OMA" id="MPHAVWP"/>
<dbReference type="Gene3D" id="3.40.50.720">
    <property type="entry name" value="NAD(P)-binding Rossmann-like Domain"/>
    <property type="match status" value="1"/>
</dbReference>
<gene>
    <name evidence="3" type="ORF">SPPG_00005</name>
</gene>
<evidence type="ECO:0000313" key="3">
    <source>
        <dbReference type="EMBL" id="KND04269.1"/>
    </source>
</evidence>
<dbReference type="RefSeq" id="XP_016612308.1">
    <property type="nucleotide sequence ID" value="XM_016748343.1"/>
</dbReference>
<dbReference type="InterPro" id="IPR020843">
    <property type="entry name" value="ER"/>
</dbReference>
<dbReference type="PANTHER" id="PTHR44154:SF1">
    <property type="entry name" value="QUINONE OXIDOREDUCTASE"/>
    <property type="match status" value="1"/>
</dbReference>
<dbReference type="AlphaFoldDB" id="A0A0L0HTS8"/>
<dbReference type="Pfam" id="PF08240">
    <property type="entry name" value="ADH_N"/>
    <property type="match status" value="1"/>
</dbReference>
<dbReference type="InterPro" id="IPR051603">
    <property type="entry name" value="Zinc-ADH_QOR/CCCR"/>
</dbReference>
<dbReference type="VEuPathDB" id="FungiDB:SPPG_00005"/>
<evidence type="ECO:0000313" key="4">
    <source>
        <dbReference type="Proteomes" id="UP000053201"/>
    </source>
</evidence>
<keyword evidence="4" id="KW-1185">Reference proteome</keyword>
<dbReference type="SUPFAM" id="SSF51735">
    <property type="entry name" value="NAD(P)-binding Rossmann-fold domains"/>
    <property type="match status" value="1"/>
</dbReference>
<proteinExistence type="predicted"/>
<sequence>MSFICTRVQQFSPSKAGLTLKARLYAPRLLGHQTCLIAQRNSITSILTLRMTVSTMRAYRYDNTGGLDQLRLREVPKPVLEPGEALVKVKASGVNLSDVVGICGWLPFVTTPRVPGRDYAGIVEAVRDQHDDHWIGSEVWGTGGNVGFTVDGSWAEYIKVPVKALSKKPTNLSFAAGATVGLPWLCADQAVNTLASVRKDDAVLIIGARGAIGSAAVQLCRSIGVQELYGTFSSKPSESPGLKAIDLSAADGSNIGAYADLLKRTVKKVNVVIDAYGSDFDAHLLNASLDVLTPGGRVVVMAVHSKSGVSCLNLRKFYAKSLVLYGLSSGQVTQEMGARLLDRLAPGFETGIFSNESKPMALVRFSDEQKVHDGLKAVYEKTGKEKYVVTFDSE</sequence>
<dbReference type="InterPro" id="IPR013149">
    <property type="entry name" value="ADH-like_C"/>
</dbReference>
<dbReference type="SUPFAM" id="SSF50129">
    <property type="entry name" value="GroES-like"/>
    <property type="match status" value="1"/>
</dbReference>
<reference evidence="3 4" key="1">
    <citation type="submission" date="2009-08" db="EMBL/GenBank/DDBJ databases">
        <title>The Genome Sequence of Spizellomyces punctatus strain DAOM BR117.</title>
        <authorList>
            <consortium name="The Broad Institute Genome Sequencing Platform"/>
            <person name="Russ C."/>
            <person name="Cuomo C."/>
            <person name="Shea T."/>
            <person name="Young S.K."/>
            <person name="Zeng Q."/>
            <person name="Koehrsen M."/>
            <person name="Haas B."/>
            <person name="Borodovsky M."/>
            <person name="Guigo R."/>
            <person name="Alvarado L."/>
            <person name="Berlin A."/>
            <person name="Bochicchio J."/>
            <person name="Borenstein D."/>
            <person name="Chapman S."/>
            <person name="Chen Z."/>
            <person name="Engels R."/>
            <person name="Freedman E."/>
            <person name="Gellesch M."/>
            <person name="Goldberg J."/>
            <person name="Griggs A."/>
            <person name="Gujja S."/>
            <person name="Heiman D."/>
            <person name="Hepburn T."/>
            <person name="Howarth C."/>
            <person name="Jen D."/>
            <person name="Larson L."/>
            <person name="Lewis B."/>
            <person name="Mehta T."/>
            <person name="Park D."/>
            <person name="Pearson M."/>
            <person name="Roberts A."/>
            <person name="Saif S."/>
            <person name="Shenoy N."/>
            <person name="Sisk P."/>
            <person name="Stolte C."/>
            <person name="Sykes S."/>
            <person name="Thomson T."/>
            <person name="Walk T."/>
            <person name="White J."/>
            <person name="Yandava C."/>
            <person name="Burger G."/>
            <person name="Gray M.W."/>
            <person name="Holland P.W.H."/>
            <person name="King N."/>
            <person name="Lang F.B.F."/>
            <person name="Roger A.J."/>
            <person name="Ruiz-Trillo I."/>
            <person name="Lander E."/>
            <person name="Nusbaum C."/>
        </authorList>
    </citation>
    <scope>NUCLEOTIDE SEQUENCE [LARGE SCALE GENOMIC DNA]</scope>
    <source>
        <strain evidence="3 4">DAOM BR117</strain>
    </source>
</reference>
<evidence type="ECO:0000259" key="2">
    <source>
        <dbReference type="SMART" id="SM00829"/>
    </source>
</evidence>
<dbReference type="OrthoDB" id="203908at2759"/>
<dbReference type="Gene3D" id="3.90.180.10">
    <property type="entry name" value="Medium-chain alcohol dehydrogenases, catalytic domain"/>
    <property type="match status" value="1"/>
</dbReference>
<evidence type="ECO:0000256" key="1">
    <source>
        <dbReference type="ARBA" id="ARBA00022857"/>
    </source>
</evidence>
<feature type="domain" description="Enoyl reductase (ER)" evidence="2">
    <location>
        <begin position="65"/>
        <end position="389"/>
    </location>
</feature>
<dbReference type="Pfam" id="PF00107">
    <property type="entry name" value="ADH_zinc_N"/>
    <property type="match status" value="1"/>
</dbReference>
<dbReference type="InterPro" id="IPR036291">
    <property type="entry name" value="NAD(P)-bd_dom_sf"/>
</dbReference>
<dbReference type="EMBL" id="KQ257450">
    <property type="protein sequence ID" value="KND04269.1"/>
    <property type="molecule type" value="Genomic_DNA"/>
</dbReference>
<dbReference type="InParanoid" id="A0A0L0HTS8"/>